<comment type="caution">
    <text evidence="2">The sequence shown here is derived from an EMBL/GenBank/DDBJ whole genome shotgun (WGS) entry which is preliminary data.</text>
</comment>
<organism evidence="2 3">
    <name type="scientific">Cymbomonas tetramitiformis</name>
    <dbReference type="NCBI Taxonomy" id="36881"/>
    <lineage>
        <taxon>Eukaryota</taxon>
        <taxon>Viridiplantae</taxon>
        <taxon>Chlorophyta</taxon>
        <taxon>Pyramimonadophyceae</taxon>
        <taxon>Pyramimonadales</taxon>
        <taxon>Pyramimonadaceae</taxon>
        <taxon>Cymbomonas</taxon>
    </lineage>
</organism>
<evidence type="ECO:0000256" key="1">
    <source>
        <dbReference type="SAM" id="MobiDB-lite"/>
    </source>
</evidence>
<gene>
    <name evidence="2" type="ORF">CYMTET_47554</name>
</gene>
<dbReference type="AlphaFoldDB" id="A0AAE0EXL9"/>
<dbReference type="EMBL" id="LGRX02033121">
    <property type="protein sequence ID" value="KAK3242770.1"/>
    <property type="molecule type" value="Genomic_DNA"/>
</dbReference>
<reference evidence="2 3" key="1">
    <citation type="journal article" date="2015" name="Genome Biol. Evol.">
        <title>Comparative Genomics of a Bacterivorous Green Alga Reveals Evolutionary Causalities and Consequences of Phago-Mixotrophic Mode of Nutrition.</title>
        <authorList>
            <person name="Burns J.A."/>
            <person name="Paasch A."/>
            <person name="Narechania A."/>
            <person name="Kim E."/>
        </authorList>
    </citation>
    <scope>NUCLEOTIDE SEQUENCE [LARGE SCALE GENOMIC DNA]</scope>
    <source>
        <strain evidence="2 3">PLY_AMNH</strain>
    </source>
</reference>
<evidence type="ECO:0000313" key="2">
    <source>
        <dbReference type="EMBL" id="KAK3242770.1"/>
    </source>
</evidence>
<evidence type="ECO:0000313" key="3">
    <source>
        <dbReference type="Proteomes" id="UP001190700"/>
    </source>
</evidence>
<protein>
    <submittedName>
        <fullName evidence="2">Uncharacterized protein</fullName>
    </submittedName>
</protein>
<feature type="region of interest" description="Disordered" evidence="1">
    <location>
        <begin position="205"/>
        <end position="235"/>
    </location>
</feature>
<feature type="region of interest" description="Disordered" evidence="1">
    <location>
        <begin position="1"/>
        <end position="27"/>
    </location>
</feature>
<feature type="compositionally biased region" description="Polar residues" evidence="1">
    <location>
        <begin position="13"/>
        <end position="26"/>
    </location>
</feature>
<proteinExistence type="predicted"/>
<name>A0AAE0EXL9_9CHLO</name>
<accession>A0AAE0EXL9</accession>
<sequence>MDPEVASRGKHLSNASGGPSTKQGSIVGSDGATLIYTEQCDGTFRVYTSADPLSSPTQRIVKDHGQHMPRSESAEANAKGERKGNLLLRITRSSSCTRPPKKSKKSSDKSPPQPSAKLAEHARDLKSRILNYGRAKVHVTERPRIAVTRCTGGELEGFSFIHELCSSPSGPHKREDDVSGTNTRDEGAEGWSCAWAWWWRYGSRRSGDRDGPASGTRRQCAGGADAEGLGWLSEA</sequence>
<feature type="compositionally biased region" description="Basic and acidic residues" evidence="1">
    <location>
        <begin position="63"/>
        <end position="84"/>
    </location>
</feature>
<keyword evidence="3" id="KW-1185">Reference proteome</keyword>
<feature type="region of interest" description="Disordered" evidence="1">
    <location>
        <begin position="63"/>
        <end position="120"/>
    </location>
</feature>
<dbReference type="Proteomes" id="UP001190700">
    <property type="component" value="Unassembled WGS sequence"/>
</dbReference>